<organism evidence="1 2">
    <name type="scientific">Streptomyces mashuensis</name>
    <dbReference type="NCBI Taxonomy" id="33904"/>
    <lineage>
        <taxon>Bacteria</taxon>
        <taxon>Bacillati</taxon>
        <taxon>Actinomycetota</taxon>
        <taxon>Actinomycetes</taxon>
        <taxon>Kitasatosporales</taxon>
        <taxon>Streptomycetaceae</taxon>
        <taxon>Streptomyces</taxon>
    </lineage>
</organism>
<dbReference type="Proteomes" id="UP000638313">
    <property type="component" value="Unassembled WGS sequence"/>
</dbReference>
<protein>
    <submittedName>
        <fullName evidence="1">Uncharacterized protein</fullName>
    </submittedName>
</protein>
<dbReference type="AlphaFoldDB" id="A0A919AZG9"/>
<evidence type="ECO:0000313" key="2">
    <source>
        <dbReference type="Proteomes" id="UP000638313"/>
    </source>
</evidence>
<reference evidence="1" key="2">
    <citation type="submission" date="2020-09" db="EMBL/GenBank/DDBJ databases">
        <authorList>
            <person name="Sun Q."/>
            <person name="Ohkuma M."/>
        </authorList>
    </citation>
    <scope>NUCLEOTIDE SEQUENCE</scope>
    <source>
        <strain evidence="1">JCM 4059</strain>
    </source>
</reference>
<reference evidence="1" key="1">
    <citation type="journal article" date="2014" name="Int. J. Syst. Evol. Microbiol.">
        <title>Complete genome sequence of Corynebacterium casei LMG S-19264T (=DSM 44701T), isolated from a smear-ripened cheese.</title>
        <authorList>
            <consortium name="US DOE Joint Genome Institute (JGI-PGF)"/>
            <person name="Walter F."/>
            <person name="Albersmeier A."/>
            <person name="Kalinowski J."/>
            <person name="Ruckert C."/>
        </authorList>
    </citation>
    <scope>NUCLEOTIDE SEQUENCE</scope>
    <source>
        <strain evidence="1">JCM 4059</strain>
    </source>
</reference>
<comment type="caution">
    <text evidence="1">The sequence shown here is derived from an EMBL/GenBank/DDBJ whole genome shotgun (WGS) entry which is preliminary data.</text>
</comment>
<gene>
    <name evidence="1" type="ORF">GCM10010218_14600</name>
</gene>
<accession>A0A919AZG9</accession>
<keyword evidence="2" id="KW-1185">Reference proteome</keyword>
<proteinExistence type="predicted"/>
<evidence type="ECO:0000313" key="1">
    <source>
        <dbReference type="EMBL" id="GHF34516.1"/>
    </source>
</evidence>
<sequence>MVAFVQGIDEIEGGVPSSGKEVTGHHTKRNPLVFVKPVTDLTFESTVSDAKRQ</sequence>
<dbReference type="EMBL" id="BNBD01000002">
    <property type="protein sequence ID" value="GHF34516.1"/>
    <property type="molecule type" value="Genomic_DNA"/>
</dbReference>
<name>A0A919AZG9_9ACTN</name>